<evidence type="ECO:0000313" key="3">
    <source>
        <dbReference type="Proteomes" id="UP000005551"/>
    </source>
</evidence>
<dbReference type="Pfam" id="PF03548">
    <property type="entry name" value="LolA"/>
    <property type="match status" value="1"/>
</dbReference>
<dbReference type="AlphaFoldDB" id="I5BZ13"/>
<dbReference type="Gene3D" id="2.50.20.10">
    <property type="entry name" value="Lipoprotein localisation LolA/LolB/LppX"/>
    <property type="match status" value="1"/>
</dbReference>
<dbReference type="EMBL" id="AJYA01000039">
    <property type="protein sequence ID" value="EIM74815.1"/>
    <property type="molecule type" value="Genomic_DNA"/>
</dbReference>
<protein>
    <submittedName>
        <fullName evidence="2">Outer membrane lipoprotein carrier protein LolA</fullName>
    </submittedName>
</protein>
<keyword evidence="2" id="KW-0449">Lipoprotein</keyword>
<dbReference type="Proteomes" id="UP000005551">
    <property type="component" value="Unassembled WGS sequence"/>
</dbReference>
<dbReference type="PANTHER" id="PTHR35869">
    <property type="entry name" value="OUTER-MEMBRANE LIPOPROTEIN CARRIER PROTEIN"/>
    <property type="match status" value="1"/>
</dbReference>
<keyword evidence="3" id="KW-1185">Reference proteome</keyword>
<dbReference type="CDD" id="cd16325">
    <property type="entry name" value="LolA"/>
    <property type="match status" value="1"/>
</dbReference>
<organism evidence="2 3">
    <name type="scientific">Nitritalea halalkaliphila LW7</name>
    <dbReference type="NCBI Taxonomy" id="1189621"/>
    <lineage>
        <taxon>Bacteria</taxon>
        <taxon>Pseudomonadati</taxon>
        <taxon>Bacteroidota</taxon>
        <taxon>Cytophagia</taxon>
        <taxon>Cytophagales</taxon>
        <taxon>Cyclobacteriaceae</taxon>
        <taxon>Nitritalea</taxon>
    </lineage>
</organism>
<sequence>MVLVAFLMPFAAQAQEKNKEALALLDAVSSKYQQLSGFKANFEFSYKHPADQAASKQQGEIAVKGSKYRLKLPGQEIFNDGTTSWTYIEDGNYKEVTINDAAAAEDELTPSSIYTLYKKGYFYTLKGEEKVGDKLAQVVELTAEKRSASFRSVTLYIDKASKALLAWDIQDDQGGVFSYRFKQVESPKQFEDSYFVFDASAKGKVEIIDLR</sequence>
<evidence type="ECO:0000256" key="1">
    <source>
        <dbReference type="ARBA" id="ARBA00022729"/>
    </source>
</evidence>
<dbReference type="STRING" id="1189621.A3SI_15361"/>
<comment type="caution">
    <text evidence="2">The sequence shown here is derived from an EMBL/GenBank/DDBJ whole genome shotgun (WGS) entry which is preliminary data.</text>
</comment>
<evidence type="ECO:0000313" key="2">
    <source>
        <dbReference type="EMBL" id="EIM74815.1"/>
    </source>
</evidence>
<name>I5BZ13_9BACT</name>
<reference evidence="2 3" key="1">
    <citation type="submission" date="2012-05" db="EMBL/GenBank/DDBJ databases">
        <title>Genome sequence of Nitritalea halalkaliphila LW7.</title>
        <authorList>
            <person name="Jangir P.K."/>
            <person name="Singh A."/>
            <person name="Shivaji S."/>
            <person name="Sharma R."/>
        </authorList>
    </citation>
    <scope>NUCLEOTIDE SEQUENCE [LARGE SCALE GENOMIC DNA]</scope>
    <source>
        <strain evidence="2 3">LW7</strain>
    </source>
</reference>
<accession>I5BZ13</accession>
<proteinExistence type="predicted"/>
<dbReference type="PANTHER" id="PTHR35869:SF1">
    <property type="entry name" value="OUTER-MEMBRANE LIPOPROTEIN CARRIER PROTEIN"/>
    <property type="match status" value="1"/>
</dbReference>
<dbReference type="InterPro" id="IPR029046">
    <property type="entry name" value="LolA/LolB/LppX"/>
</dbReference>
<keyword evidence="1" id="KW-0732">Signal</keyword>
<gene>
    <name evidence="2" type="ORF">A3SI_15361</name>
</gene>
<dbReference type="InterPro" id="IPR004564">
    <property type="entry name" value="OM_lipoprot_carrier_LolA-like"/>
</dbReference>
<dbReference type="SUPFAM" id="SSF89392">
    <property type="entry name" value="Prokaryotic lipoproteins and lipoprotein localization factors"/>
    <property type="match status" value="1"/>
</dbReference>